<dbReference type="STRING" id="396588.Tgr7_0807"/>
<dbReference type="InterPro" id="IPR003660">
    <property type="entry name" value="HAMP_dom"/>
</dbReference>
<dbReference type="CDD" id="cd00130">
    <property type="entry name" value="PAS"/>
    <property type="match status" value="1"/>
</dbReference>
<dbReference type="Gene3D" id="6.10.340.10">
    <property type="match status" value="1"/>
</dbReference>
<dbReference type="EMBL" id="CP001339">
    <property type="protein sequence ID" value="ACL71898.1"/>
    <property type="molecule type" value="Genomic_DNA"/>
</dbReference>
<dbReference type="Pfam" id="PF00990">
    <property type="entry name" value="GGDEF"/>
    <property type="match status" value="1"/>
</dbReference>
<dbReference type="Pfam" id="PF00563">
    <property type="entry name" value="EAL"/>
    <property type="match status" value="1"/>
</dbReference>
<evidence type="ECO:0000259" key="6">
    <source>
        <dbReference type="PROSITE" id="PS50887"/>
    </source>
</evidence>
<dbReference type="CDD" id="cd06225">
    <property type="entry name" value="HAMP"/>
    <property type="match status" value="1"/>
</dbReference>
<dbReference type="GO" id="GO:0007165">
    <property type="term" value="P:signal transduction"/>
    <property type="evidence" value="ECO:0007669"/>
    <property type="project" value="InterPro"/>
</dbReference>
<dbReference type="eggNOG" id="COG5001">
    <property type="taxonomic scope" value="Bacteria"/>
</dbReference>
<dbReference type="PANTHER" id="PTHR44757">
    <property type="entry name" value="DIGUANYLATE CYCLASE DGCP"/>
    <property type="match status" value="1"/>
</dbReference>
<proteinExistence type="predicted"/>
<dbReference type="PROSITE" id="PS50885">
    <property type="entry name" value="HAMP"/>
    <property type="match status" value="1"/>
</dbReference>
<dbReference type="AlphaFoldDB" id="B8GN37"/>
<keyword evidence="2" id="KW-0472">Membrane</keyword>
<dbReference type="PROSITE" id="PS50887">
    <property type="entry name" value="GGDEF"/>
    <property type="match status" value="1"/>
</dbReference>
<evidence type="ECO:0000313" key="7">
    <source>
        <dbReference type="EMBL" id="ACL71898.1"/>
    </source>
</evidence>
<keyword evidence="2" id="KW-0812">Transmembrane</keyword>
<keyword evidence="8" id="KW-1185">Reference proteome</keyword>
<sequence precursor="true">MSLWQWLQASLQRKLSASLVLVLVLSLGLAVFVGLRQVDRFAEEQLRAQQSDLPLWINAAFSTRVFEQDYGALADLALRMVSTGKGAVVYVQVEDLSGRIYASAGAVPDWLQADQGPEADVSSIHHARVPLTLGGMDVGQVFIGSSLEAEEAARSRLLMDSLLVVLVVLPLGLLLLGTVGHRMVRRVAHLAASARAVSAGHYDVSLPARGHDEVGQLAEAFRAMVSSVRTREVELTEAHRQAERLTGLARQEQGRLRSLLSAMNIGVLFETHDHRVEYYNPAFQNIWGIPRDTNLTGMPTQDVLELAAHFESRPDHSSRHILQVLDTHESSERFETELNDGRLITQISYPVLDNDGNSLGRLWIYEDVTHERQTAEQLLYLAEHDALTGLCNRHCFEQRLEKAMASAQRHHHRLALLYFDLDEFKAINDSFGHRAGDAVLVRVASELAPVVRGGDMLARVGGDEFALLTQIDSIEEARSLAARLCGTVAKIPFRFRGTGVRSTASVGIAVYPEHGETTEDLVARADIAMYQAKGLGKNTWSVYDPERDRSEAVAERLSWGDRIRMALEQDLLLLHYQGVYDAASGELVHMEALARIRDPRDLERILMPGQFVPIAEKTGLILALDRRVLELGIAQLADNPDMPPLAVNISGRSFDDPALADAIRELIARHRVDPSRLIIELTETAAVSEIQEAQRFIESMHRLGCKVCLDDFGAGFSSFAYLKYIDVDMLKIDGMFVRDLTRDRENQVFVRAMVDVAKGLGKRTVAEFVEDAATLEMLNTLGVDMAQGYHLHRPGPHLLQKSA</sequence>
<dbReference type="NCBIfam" id="TIGR00254">
    <property type="entry name" value="GGDEF"/>
    <property type="match status" value="1"/>
</dbReference>
<dbReference type="GO" id="GO:0003824">
    <property type="term" value="F:catalytic activity"/>
    <property type="evidence" value="ECO:0007669"/>
    <property type="project" value="UniProtKB-ARBA"/>
</dbReference>
<dbReference type="Gene3D" id="3.30.450.20">
    <property type="entry name" value="PAS domain"/>
    <property type="match status" value="1"/>
</dbReference>
<dbReference type="RefSeq" id="WP_012637386.1">
    <property type="nucleotide sequence ID" value="NC_011901.1"/>
</dbReference>
<dbReference type="PANTHER" id="PTHR44757:SF4">
    <property type="entry name" value="DIGUANYLATE CYCLASE DGCE-RELATED"/>
    <property type="match status" value="1"/>
</dbReference>
<dbReference type="PROSITE" id="PS50883">
    <property type="entry name" value="EAL"/>
    <property type="match status" value="1"/>
</dbReference>
<dbReference type="Pfam" id="PF12860">
    <property type="entry name" value="PAS_7"/>
    <property type="match status" value="1"/>
</dbReference>
<dbReference type="InterPro" id="IPR035919">
    <property type="entry name" value="EAL_sf"/>
</dbReference>
<dbReference type="KEGG" id="tgr:Tgr7_0807"/>
<dbReference type="Pfam" id="PF00672">
    <property type="entry name" value="HAMP"/>
    <property type="match status" value="1"/>
</dbReference>
<dbReference type="SUPFAM" id="SSF158472">
    <property type="entry name" value="HAMP domain-like"/>
    <property type="match status" value="1"/>
</dbReference>
<dbReference type="InterPro" id="IPR029787">
    <property type="entry name" value="Nucleotide_cyclase"/>
</dbReference>
<dbReference type="CDD" id="cd01948">
    <property type="entry name" value="EAL"/>
    <property type="match status" value="1"/>
</dbReference>
<accession>B8GN37</accession>
<feature type="transmembrane region" description="Helical" evidence="2">
    <location>
        <begin position="15"/>
        <end position="35"/>
    </location>
</feature>
<dbReference type="Proteomes" id="UP000002383">
    <property type="component" value="Chromosome"/>
</dbReference>
<dbReference type="Gene3D" id="3.30.70.270">
    <property type="match status" value="1"/>
</dbReference>
<evidence type="ECO:0000313" key="8">
    <source>
        <dbReference type="Proteomes" id="UP000002383"/>
    </source>
</evidence>
<protein>
    <submittedName>
        <fullName evidence="7">Diguanylate cyclase/phosphodiesterase with PAS/PAC sensor(S)</fullName>
    </submittedName>
</protein>
<dbReference type="GO" id="GO:0016020">
    <property type="term" value="C:membrane"/>
    <property type="evidence" value="ECO:0007669"/>
    <property type="project" value="InterPro"/>
</dbReference>
<feature type="domain" description="PAC" evidence="3">
    <location>
        <begin position="328"/>
        <end position="380"/>
    </location>
</feature>
<dbReference type="InterPro" id="IPR000160">
    <property type="entry name" value="GGDEF_dom"/>
</dbReference>
<evidence type="ECO:0000259" key="5">
    <source>
        <dbReference type="PROSITE" id="PS50885"/>
    </source>
</evidence>
<dbReference type="SMART" id="SM00304">
    <property type="entry name" value="HAMP"/>
    <property type="match status" value="1"/>
</dbReference>
<dbReference type="CDD" id="cd01949">
    <property type="entry name" value="GGDEF"/>
    <property type="match status" value="1"/>
</dbReference>
<gene>
    <name evidence="7" type="ordered locus">Tgr7_0807</name>
</gene>
<feature type="domain" description="HAMP" evidence="5">
    <location>
        <begin position="181"/>
        <end position="233"/>
    </location>
</feature>
<dbReference type="PROSITE" id="PS50113">
    <property type="entry name" value="PAC"/>
    <property type="match status" value="1"/>
</dbReference>
<dbReference type="FunFam" id="3.30.70.270:FF:000001">
    <property type="entry name" value="Diguanylate cyclase domain protein"/>
    <property type="match status" value="1"/>
</dbReference>
<dbReference type="InterPro" id="IPR052155">
    <property type="entry name" value="Biofilm_reg_signaling"/>
</dbReference>
<name>B8GN37_THISH</name>
<feature type="domain" description="GGDEF" evidence="6">
    <location>
        <begin position="412"/>
        <end position="545"/>
    </location>
</feature>
<keyword evidence="2" id="KW-1133">Transmembrane helix</keyword>
<dbReference type="SUPFAM" id="SSF55785">
    <property type="entry name" value="PYP-like sensor domain (PAS domain)"/>
    <property type="match status" value="1"/>
</dbReference>
<dbReference type="Gene3D" id="3.20.20.450">
    <property type="entry name" value="EAL domain"/>
    <property type="match status" value="1"/>
</dbReference>
<dbReference type="SUPFAM" id="SSF55073">
    <property type="entry name" value="Nucleotide cyclase"/>
    <property type="match status" value="1"/>
</dbReference>
<dbReference type="InterPro" id="IPR001633">
    <property type="entry name" value="EAL_dom"/>
</dbReference>
<feature type="domain" description="EAL" evidence="4">
    <location>
        <begin position="556"/>
        <end position="803"/>
    </location>
</feature>
<organism evidence="7 8">
    <name type="scientific">Thioalkalivibrio sulfidiphilus (strain HL-EbGR7)</name>
    <dbReference type="NCBI Taxonomy" id="396588"/>
    <lineage>
        <taxon>Bacteria</taxon>
        <taxon>Pseudomonadati</taxon>
        <taxon>Pseudomonadota</taxon>
        <taxon>Gammaproteobacteria</taxon>
        <taxon>Chromatiales</taxon>
        <taxon>Ectothiorhodospiraceae</taxon>
        <taxon>Thioalkalivibrio</taxon>
    </lineage>
</organism>
<evidence type="ECO:0000259" key="3">
    <source>
        <dbReference type="PROSITE" id="PS50113"/>
    </source>
</evidence>
<evidence type="ECO:0000256" key="2">
    <source>
        <dbReference type="SAM" id="Phobius"/>
    </source>
</evidence>
<evidence type="ECO:0000256" key="1">
    <source>
        <dbReference type="ARBA" id="ARBA00001946"/>
    </source>
</evidence>
<dbReference type="SMART" id="SM00267">
    <property type="entry name" value="GGDEF"/>
    <property type="match status" value="1"/>
</dbReference>
<dbReference type="InterPro" id="IPR000700">
    <property type="entry name" value="PAS-assoc_C"/>
</dbReference>
<dbReference type="InterPro" id="IPR035965">
    <property type="entry name" value="PAS-like_dom_sf"/>
</dbReference>
<dbReference type="SMART" id="SM00052">
    <property type="entry name" value="EAL"/>
    <property type="match status" value="1"/>
</dbReference>
<dbReference type="InterPro" id="IPR000014">
    <property type="entry name" value="PAS"/>
</dbReference>
<dbReference type="HOGENOM" id="CLU_000445_70_22_6"/>
<feature type="transmembrane region" description="Helical" evidence="2">
    <location>
        <begin position="162"/>
        <end position="180"/>
    </location>
</feature>
<evidence type="ECO:0000259" key="4">
    <source>
        <dbReference type="PROSITE" id="PS50883"/>
    </source>
</evidence>
<dbReference type="InterPro" id="IPR043128">
    <property type="entry name" value="Rev_trsase/Diguanyl_cyclase"/>
</dbReference>
<reference evidence="7 8" key="1">
    <citation type="journal article" date="2011" name="Stand. Genomic Sci.">
        <title>Complete genome sequence of 'Thioalkalivibrio sulfidophilus' HL-EbGr7.</title>
        <authorList>
            <person name="Muyzer G."/>
            <person name="Sorokin D.Y."/>
            <person name="Mavromatis K."/>
            <person name="Lapidus A."/>
            <person name="Clum A."/>
            <person name="Ivanova N."/>
            <person name="Pati A."/>
            <person name="d'Haeseleer P."/>
            <person name="Woyke T."/>
            <person name="Kyrpides N.C."/>
        </authorList>
    </citation>
    <scope>NUCLEOTIDE SEQUENCE [LARGE SCALE GENOMIC DNA]</scope>
    <source>
        <strain evidence="7 8">HL-EbGR7</strain>
    </source>
</reference>
<dbReference type="OrthoDB" id="9787514at2"/>
<comment type="cofactor">
    <cofactor evidence="1">
        <name>Mg(2+)</name>
        <dbReference type="ChEBI" id="CHEBI:18420"/>
    </cofactor>
</comment>
<dbReference type="SUPFAM" id="SSF141868">
    <property type="entry name" value="EAL domain-like"/>
    <property type="match status" value="1"/>
</dbReference>